<dbReference type="Proteomes" id="UP000177622">
    <property type="component" value="Unassembled WGS sequence"/>
</dbReference>
<proteinExistence type="predicted"/>
<comment type="caution">
    <text evidence="2">The sequence shown here is derived from an EMBL/GenBank/DDBJ whole genome shotgun (WGS) entry which is preliminary data.</text>
</comment>
<dbReference type="EMBL" id="LXJU01000011">
    <property type="protein sequence ID" value="OGE52012.1"/>
    <property type="molecule type" value="Genomic_DNA"/>
</dbReference>
<name>A0A1F5LFN0_PENAI</name>
<evidence type="ECO:0000256" key="1">
    <source>
        <dbReference type="SAM" id="MobiDB-lite"/>
    </source>
</evidence>
<keyword evidence="3" id="KW-1185">Reference proteome</keyword>
<dbReference type="AlphaFoldDB" id="A0A1F5LFN0"/>
<protein>
    <submittedName>
        <fullName evidence="2">Uncharacterized protein</fullName>
    </submittedName>
</protein>
<sequence>MANKKGQEMVQVDVQNHLSGPAETPL</sequence>
<reference evidence="2 3" key="1">
    <citation type="journal article" date="2016" name="Sci. Rep.">
        <title>Penicillium arizonense, a new, genome sequenced fungal species, reveals a high chemical diversity in secreted metabolites.</title>
        <authorList>
            <person name="Grijseels S."/>
            <person name="Nielsen J.C."/>
            <person name="Randelovic M."/>
            <person name="Nielsen J."/>
            <person name="Nielsen K.F."/>
            <person name="Workman M."/>
            <person name="Frisvad J.C."/>
        </authorList>
    </citation>
    <scope>NUCLEOTIDE SEQUENCE [LARGE SCALE GENOMIC DNA]</scope>
    <source>
        <strain evidence="2 3">CBS 141311</strain>
    </source>
</reference>
<evidence type="ECO:0000313" key="3">
    <source>
        <dbReference type="Proteomes" id="UP000177622"/>
    </source>
</evidence>
<accession>A0A1F5LFN0</accession>
<gene>
    <name evidence="2" type="ORF">PENARI_c011G00618</name>
</gene>
<organism evidence="2 3">
    <name type="scientific">Penicillium arizonense</name>
    <dbReference type="NCBI Taxonomy" id="1835702"/>
    <lineage>
        <taxon>Eukaryota</taxon>
        <taxon>Fungi</taxon>
        <taxon>Dikarya</taxon>
        <taxon>Ascomycota</taxon>
        <taxon>Pezizomycotina</taxon>
        <taxon>Eurotiomycetes</taxon>
        <taxon>Eurotiomycetidae</taxon>
        <taxon>Eurotiales</taxon>
        <taxon>Aspergillaceae</taxon>
        <taxon>Penicillium</taxon>
    </lineage>
</organism>
<evidence type="ECO:0000313" key="2">
    <source>
        <dbReference type="EMBL" id="OGE52012.1"/>
    </source>
</evidence>
<feature type="region of interest" description="Disordered" evidence="1">
    <location>
        <begin position="1"/>
        <end position="26"/>
    </location>
</feature>